<evidence type="ECO:0000313" key="1">
    <source>
        <dbReference type="EMBL" id="ABZ72791.1"/>
    </source>
</evidence>
<sequence length="180" mass="19066" precursor="true">MIDREKLKLINRPPPEPAEGRGRPPRLRAVAFAALLASPAFAQAPLELRLADVGRFAAFVDMGGIAWTGRTAKLRVLQVAEAGFTAGTEAFWGGWRYEVLYCDTRTIAHAGFSSVRVGGKEGPVSGDQRPAMAIPAGSADEAVAKVVCDGWRPYAGVPVASTVEEAVALGRPLIERGAEP</sequence>
<protein>
    <submittedName>
        <fullName evidence="1">Uncharacterized protein</fullName>
    </submittedName>
</protein>
<dbReference type="AlphaFoldDB" id="B0T828"/>
<dbReference type="eggNOG" id="ENOG50334SI">
    <property type="taxonomic scope" value="Bacteria"/>
</dbReference>
<dbReference type="HOGENOM" id="CLU_1783402_0_0_5"/>
<organism evidence="1">
    <name type="scientific">Caulobacter sp. (strain K31)</name>
    <dbReference type="NCBI Taxonomy" id="366602"/>
    <lineage>
        <taxon>Bacteria</taxon>
        <taxon>Pseudomonadati</taxon>
        <taxon>Pseudomonadota</taxon>
        <taxon>Alphaproteobacteria</taxon>
        <taxon>Caulobacterales</taxon>
        <taxon>Caulobacteraceae</taxon>
        <taxon>Caulobacter</taxon>
    </lineage>
</organism>
<name>B0T828_CAUSK</name>
<accession>B0T828</accession>
<reference evidence="1" key="1">
    <citation type="submission" date="2008-01" db="EMBL/GenBank/DDBJ databases">
        <title>Complete sequence of chromosome of Caulobacter sp. K31.</title>
        <authorList>
            <consortium name="US DOE Joint Genome Institute"/>
            <person name="Copeland A."/>
            <person name="Lucas S."/>
            <person name="Lapidus A."/>
            <person name="Barry K."/>
            <person name="Glavina del Rio T."/>
            <person name="Dalin E."/>
            <person name="Tice H."/>
            <person name="Pitluck S."/>
            <person name="Bruce D."/>
            <person name="Goodwin L."/>
            <person name="Thompson L.S."/>
            <person name="Brettin T."/>
            <person name="Detter J.C."/>
            <person name="Han C."/>
            <person name="Schmutz J."/>
            <person name="Larimer F."/>
            <person name="Land M."/>
            <person name="Hauser L."/>
            <person name="Kyrpides N."/>
            <person name="Kim E."/>
            <person name="Stephens C."/>
            <person name="Richardson P."/>
        </authorList>
    </citation>
    <scope>NUCLEOTIDE SEQUENCE [LARGE SCALE GENOMIC DNA]</scope>
    <source>
        <strain evidence="1">K31</strain>
    </source>
</reference>
<dbReference type="KEGG" id="cak:Caul_3664"/>
<gene>
    <name evidence="1" type="ordered locus">Caul_3664</name>
</gene>
<proteinExistence type="predicted"/>
<dbReference type="EMBL" id="CP000927">
    <property type="protein sequence ID" value="ABZ72791.1"/>
    <property type="molecule type" value="Genomic_DNA"/>
</dbReference>